<protein>
    <submittedName>
        <fullName evidence="1">Uncharacterized protein</fullName>
    </submittedName>
</protein>
<dbReference type="AlphaFoldDB" id="A0A5E7GJL0"/>
<sequence length="85" mass="9528">MNKSMHLSWDDGERIFCRELRANAGSDSPVLIARPAAEQPLPACLGRLAHEFGLKDELDRTWAVQPLEMLRATVQFTLPGPRINT</sequence>
<evidence type="ECO:0000313" key="1">
    <source>
        <dbReference type="EMBL" id="VVO51760.1"/>
    </source>
</evidence>
<reference evidence="1 2" key="1">
    <citation type="submission" date="2019-09" db="EMBL/GenBank/DDBJ databases">
        <authorList>
            <person name="Chandra G."/>
            <person name="Truman W A."/>
        </authorList>
    </citation>
    <scope>NUCLEOTIDE SEQUENCE [LARGE SCALE GENOMIC DNA]</scope>
    <source>
        <strain evidence="1">PS870</strain>
    </source>
</reference>
<gene>
    <name evidence="1" type="ORF">PS870_00339</name>
</gene>
<proteinExistence type="predicted"/>
<name>A0A5E7GJL0_PSEFL</name>
<dbReference type="EMBL" id="CABVIK010000001">
    <property type="protein sequence ID" value="VVO51760.1"/>
    <property type="molecule type" value="Genomic_DNA"/>
</dbReference>
<evidence type="ECO:0000313" key="2">
    <source>
        <dbReference type="Proteomes" id="UP000349468"/>
    </source>
</evidence>
<accession>A0A5E7GJL0</accession>
<dbReference type="Proteomes" id="UP000349468">
    <property type="component" value="Unassembled WGS sequence"/>
</dbReference>
<organism evidence="1 2">
    <name type="scientific">Pseudomonas fluorescens</name>
    <dbReference type="NCBI Taxonomy" id="294"/>
    <lineage>
        <taxon>Bacteria</taxon>
        <taxon>Pseudomonadati</taxon>
        <taxon>Pseudomonadota</taxon>
        <taxon>Gammaproteobacteria</taxon>
        <taxon>Pseudomonadales</taxon>
        <taxon>Pseudomonadaceae</taxon>
        <taxon>Pseudomonas</taxon>
    </lineage>
</organism>